<dbReference type="AlphaFoldDB" id="A0A9P4LM08"/>
<comment type="caution">
    <text evidence="2">The sequence shown here is derived from an EMBL/GenBank/DDBJ whole genome shotgun (WGS) entry which is preliminary data.</text>
</comment>
<dbReference type="EMBL" id="ML978190">
    <property type="protein sequence ID" value="KAF2030423.1"/>
    <property type="molecule type" value="Genomic_DNA"/>
</dbReference>
<gene>
    <name evidence="2" type="ORF">EK21DRAFT_65465</name>
</gene>
<evidence type="ECO:0000313" key="3">
    <source>
        <dbReference type="Proteomes" id="UP000799777"/>
    </source>
</evidence>
<dbReference type="Proteomes" id="UP000799777">
    <property type="component" value="Unassembled WGS sequence"/>
</dbReference>
<accession>A0A9P4LM08</accession>
<evidence type="ECO:0000256" key="1">
    <source>
        <dbReference type="SAM" id="SignalP"/>
    </source>
</evidence>
<feature type="signal peptide" evidence="1">
    <location>
        <begin position="1"/>
        <end position="27"/>
    </location>
</feature>
<organism evidence="2 3">
    <name type="scientific">Setomelanomma holmii</name>
    <dbReference type="NCBI Taxonomy" id="210430"/>
    <lineage>
        <taxon>Eukaryota</taxon>
        <taxon>Fungi</taxon>
        <taxon>Dikarya</taxon>
        <taxon>Ascomycota</taxon>
        <taxon>Pezizomycotina</taxon>
        <taxon>Dothideomycetes</taxon>
        <taxon>Pleosporomycetidae</taxon>
        <taxon>Pleosporales</taxon>
        <taxon>Pleosporineae</taxon>
        <taxon>Phaeosphaeriaceae</taxon>
        <taxon>Setomelanomma</taxon>
    </lineage>
</organism>
<proteinExistence type="predicted"/>
<reference evidence="2" key="1">
    <citation type="journal article" date="2020" name="Stud. Mycol.">
        <title>101 Dothideomycetes genomes: a test case for predicting lifestyles and emergence of pathogens.</title>
        <authorList>
            <person name="Haridas S."/>
            <person name="Albert R."/>
            <person name="Binder M."/>
            <person name="Bloem J."/>
            <person name="Labutti K."/>
            <person name="Salamov A."/>
            <person name="Andreopoulos B."/>
            <person name="Baker S."/>
            <person name="Barry K."/>
            <person name="Bills G."/>
            <person name="Bluhm B."/>
            <person name="Cannon C."/>
            <person name="Castanera R."/>
            <person name="Culley D."/>
            <person name="Daum C."/>
            <person name="Ezra D."/>
            <person name="Gonzalez J."/>
            <person name="Henrissat B."/>
            <person name="Kuo A."/>
            <person name="Liang C."/>
            <person name="Lipzen A."/>
            <person name="Lutzoni F."/>
            <person name="Magnuson J."/>
            <person name="Mondo S."/>
            <person name="Nolan M."/>
            <person name="Ohm R."/>
            <person name="Pangilinan J."/>
            <person name="Park H.-J."/>
            <person name="Ramirez L."/>
            <person name="Alfaro M."/>
            <person name="Sun H."/>
            <person name="Tritt A."/>
            <person name="Yoshinaga Y."/>
            <person name="Zwiers L.-H."/>
            <person name="Turgeon B."/>
            <person name="Goodwin S."/>
            <person name="Spatafora J."/>
            <person name="Crous P."/>
            <person name="Grigoriev I."/>
        </authorList>
    </citation>
    <scope>NUCLEOTIDE SEQUENCE</scope>
    <source>
        <strain evidence="2">CBS 110217</strain>
    </source>
</reference>
<feature type="chain" id="PRO_5040424494" evidence="1">
    <location>
        <begin position="28"/>
        <end position="266"/>
    </location>
</feature>
<name>A0A9P4LM08_9PLEO</name>
<keyword evidence="3" id="KW-1185">Reference proteome</keyword>
<sequence>MAVAGRVLIIASSVFLILVIALSLATAIEVRAPLPKIHQVVIAQAAKIGESNRPVGAKAKLNGSDFDRVDVWHGTSLAPLASPGKPLPSAMTATEEGMLGVSPTPRASASWSAEGVIGPIATPSSKPTPKPPTPQSPQYPIVALSYSGSGGPKHCRGNLLQKMTFPPLPEKWKNGTCINLPSEARCGLFVSNKGDNCEAQLFNMRDCYNTSRTLVNTVVFMPEERPVGALWSSMWVKCGVEVPEAHMLDPSILGGALKPKPKPGGR</sequence>
<evidence type="ECO:0000313" key="2">
    <source>
        <dbReference type="EMBL" id="KAF2030423.1"/>
    </source>
</evidence>
<dbReference type="OrthoDB" id="3943581at2759"/>
<keyword evidence="1" id="KW-0732">Signal</keyword>
<protein>
    <submittedName>
        <fullName evidence="2">Uncharacterized protein</fullName>
    </submittedName>
</protein>